<keyword evidence="2" id="KW-0255">Endonuclease</keyword>
<dbReference type="Pfam" id="PF01844">
    <property type="entry name" value="HNH"/>
    <property type="match status" value="1"/>
</dbReference>
<gene>
    <name evidence="2" type="ORF">EV665_14124</name>
</gene>
<dbReference type="GO" id="GO:0004519">
    <property type="term" value="F:endonuclease activity"/>
    <property type="evidence" value="ECO:0007669"/>
    <property type="project" value="UniProtKB-KW"/>
</dbReference>
<comment type="caution">
    <text evidence="2">The sequence shown here is derived from an EMBL/GenBank/DDBJ whole genome shotgun (WGS) entry which is preliminary data.</text>
</comment>
<keyword evidence="2" id="KW-0378">Hydrolase</keyword>
<feature type="domain" description="HNH" evidence="1">
    <location>
        <begin position="38"/>
        <end position="70"/>
    </location>
</feature>
<accession>A0A4R2C4D2</accession>
<evidence type="ECO:0000259" key="1">
    <source>
        <dbReference type="Pfam" id="PF01844"/>
    </source>
</evidence>
<dbReference type="GO" id="GO:0003676">
    <property type="term" value="F:nucleic acid binding"/>
    <property type="evidence" value="ECO:0007669"/>
    <property type="project" value="InterPro"/>
</dbReference>
<dbReference type="RefSeq" id="WP_133036957.1">
    <property type="nucleotide sequence ID" value="NZ_BAABEI010000012.1"/>
</dbReference>
<dbReference type="InterPro" id="IPR003615">
    <property type="entry name" value="HNH_nuc"/>
</dbReference>
<keyword evidence="3" id="KW-1185">Reference proteome</keyword>
<name>A0A4R2C4D2_SHIGR</name>
<evidence type="ECO:0000313" key="3">
    <source>
        <dbReference type="Proteomes" id="UP000295351"/>
    </source>
</evidence>
<reference evidence="2 3" key="1">
    <citation type="submission" date="2019-03" db="EMBL/GenBank/DDBJ databases">
        <title>Genomic Encyclopedia of Type Strains, Phase IV (KMG-IV): sequencing the most valuable type-strain genomes for metagenomic binning, comparative biology and taxonomic classification.</title>
        <authorList>
            <person name="Goeker M."/>
        </authorList>
    </citation>
    <scope>NUCLEOTIDE SEQUENCE [LARGE SCALE GENOMIC DNA]</scope>
    <source>
        <strain evidence="2 3">DSM 18401</strain>
    </source>
</reference>
<keyword evidence="2" id="KW-0540">Nuclease</keyword>
<dbReference type="GO" id="GO:0008270">
    <property type="term" value="F:zinc ion binding"/>
    <property type="evidence" value="ECO:0007669"/>
    <property type="project" value="InterPro"/>
</dbReference>
<dbReference type="Proteomes" id="UP000295351">
    <property type="component" value="Unassembled WGS sequence"/>
</dbReference>
<protein>
    <submittedName>
        <fullName evidence="2">HNH endonuclease</fullName>
    </submittedName>
</protein>
<dbReference type="Gene3D" id="1.10.30.50">
    <property type="match status" value="1"/>
</dbReference>
<dbReference type="EMBL" id="SLVX01000041">
    <property type="protein sequence ID" value="TCN33509.1"/>
    <property type="molecule type" value="Genomic_DNA"/>
</dbReference>
<dbReference type="CDD" id="cd00085">
    <property type="entry name" value="HNHc"/>
    <property type="match status" value="1"/>
</dbReference>
<dbReference type="AlphaFoldDB" id="A0A4R2C4D2"/>
<evidence type="ECO:0000313" key="2">
    <source>
        <dbReference type="EMBL" id="TCN33509.1"/>
    </source>
</evidence>
<sequence length="92" mass="10429">MAKFMRIRRRLREAQGNLCCYCSQRMGPPHKGNRPHPSSETIEHLRRKCDGGTNAPDNLALACSECNTGRGAMDWLTYKTVRKGEIYGECAR</sequence>
<dbReference type="InterPro" id="IPR002711">
    <property type="entry name" value="HNH"/>
</dbReference>
<organism evidence="2 3">
    <name type="scientific">Shinella granuli</name>
    <dbReference type="NCBI Taxonomy" id="323621"/>
    <lineage>
        <taxon>Bacteria</taxon>
        <taxon>Pseudomonadati</taxon>
        <taxon>Pseudomonadota</taxon>
        <taxon>Alphaproteobacteria</taxon>
        <taxon>Hyphomicrobiales</taxon>
        <taxon>Rhizobiaceae</taxon>
        <taxon>Shinella</taxon>
    </lineage>
</organism>
<proteinExistence type="predicted"/>